<evidence type="ECO:0000256" key="2">
    <source>
        <dbReference type="ARBA" id="ARBA00022617"/>
    </source>
</evidence>
<dbReference type="Gene3D" id="1.10.630.10">
    <property type="entry name" value="Cytochrome P450"/>
    <property type="match status" value="1"/>
</dbReference>
<reference evidence="9" key="1">
    <citation type="journal article" date="2014" name="Int. J. Syst. Evol. Microbiol.">
        <title>Complete genome sequence of Corynebacterium casei LMG S-19264T (=DSM 44701T), isolated from a smear-ripened cheese.</title>
        <authorList>
            <consortium name="US DOE Joint Genome Institute (JGI-PGF)"/>
            <person name="Walter F."/>
            <person name="Albersmeier A."/>
            <person name="Kalinowski J."/>
            <person name="Ruckert C."/>
        </authorList>
    </citation>
    <scope>NUCLEOTIDE SEQUENCE</scope>
    <source>
        <strain evidence="9">CGMCC 4.7403</strain>
    </source>
</reference>
<evidence type="ECO:0000256" key="1">
    <source>
        <dbReference type="ARBA" id="ARBA00010617"/>
    </source>
</evidence>
<evidence type="ECO:0000256" key="6">
    <source>
        <dbReference type="ARBA" id="ARBA00023033"/>
    </source>
</evidence>
<gene>
    <name evidence="9" type="ORF">GCM10017771_44950</name>
</gene>
<sequence length="402" mass="44473">MTDIALEPLPNPGDEGTCPFDLPSALAKWREEEPVRRISVESGGSAWLVTRHEDVRTALGDHRLSADRNRPGFPHLRADEPPMPPGTFAQYDPPEHTRIRRMLTKAFMPKNVEKLKSLIRETVDELLDAMERQPQPADLYRDFALRLPTLTMCGLLGVPYDDRAVFQENTQAILNLGLPGAEVTAAYERMLAYIGELLDAKGLAPQDDLVSELAVERVATGELTKVEAIGVIALLLISGHDTTATSISLGTIALLREPDRLRRLLAEPDTVPGAVEELLRYLPGLHTGVRRIATADLEIGGVTIRAGEGVIMALNAANRDPRVHDRADRLDFDRDRVGRSSLAWGHGIHKCLGQSLARAQLQIALPALFERFPGLRLAVPFEEIDFRDKALFFSVHKLPVAW</sequence>
<dbReference type="GO" id="GO:0005506">
    <property type="term" value="F:iron ion binding"/>
    <property type="evidence" value="ECO:0007669"/>
    <property type="project" value="InterPro"/>
</dbReference>
<protein>
    <submittedName>
        <fullName evidence="9">Cytochrome P450</fullName>
    </submittedName>
</protein>
<comment type="caution">
    <text evidence="9">The sequence shown here is derived from an EMBL/GenBank/DDBJ whole genome shotgun (WGS) entry which is preliminary data.</text>
</comment>
<keyword evidence="4 7" id="KW-0560">Oxidoreductase</keyword>
<evidence type="ECO:0000313" key="9">
    <source>
        <dbReference type="EMBL" id="GHE29298.1"/>
    </source>
</evidence>
<dbReference type="EMBL" id="BNAT01000015">
    <property type="protein sequence ID" value="GHE29298.1"/>
    <property type="molecule type" value="Genomic_DNA"/>
</dbReference>
<evidence type="ECO:0000256" key="8">
    <source>
        <dbReference type="SAM" id="MobiDB-lite"/>
    </source>
</evidence>
<organism evidence="9 10">
    <name type="scientific">Streptomyces capitiformicae</name>
    <dbReference type="NCBI Taxonomy" id="2014920"/>
    <lineage>
        <taxon>Bacteria</taxon>
        <taxon>Bacillati</taxon>
        <taxon>Actinomycetota</taxon>
        <taxon>Actinomycetes</taxon>
        <taxon>Kitasatosporales</taxon>
        <taxon>Streptomycetaceae</taxon>
        <taxon>Streptomyces</taxon>
    </lineage>
</organism>
<feature type="region of interest" description="Disordered" evidence="8">
    <location>
        <begin position="64"/>
        <end position="93"/>
    </location>
</feature>
<reference evidence="9" key="2">
    <citation type="submission" date="2020-09" db="EMBL/GenBank/DDBJ databases">
        <authorList>
            <person name="Sun Q."/>
            <person name="Zhou Y."/>
        </authorList>
    </citation>
    <scope>NUCLEOTIDE SEQUENCE</scope>
    <source>
        <strain evidence="9">CGMCC 4.7403</strain>
    </source>
</reference>
<dbReference type="SUPFAM" id="SSF48264">
    <property type="entry name" value="Cytochrome P450"/>
    <property type="match status" value="1"/>
</dbReference>
<dbReference type="Proteomes" id="UP000603227">
    <property type="component" value="Unassembled WGS sequence"/>
</dbReference>
<accession>A0A918YYS3</accession>
<dbReference type="PRINTS" id="PR00359">
    <property type="entry name" value="BP450"/>
</dbReference>
<dbReference type="InterPro" id="IPR036396">
    <property type="entry name" value="Cyt_P450_sf"/>
</dbReference>
<evidence type="ECO:0000256" key="7">
    <source>
        <dbReference type="RuleBase" id="RU000461"/>
    </source>
</evidence>
<dbReference type="PRINTS" id="PR00385">
    <property type="entry name" value="P450"/>
</dbReference>
<evidence type="ECO:0000313" key="10">
    <source>
        <dbReference type="Proteomes" id="UP000603227"/>
    </source>
</evidence>
<dbReference type="InterPro" id="IPR002397">
    <property type="entry name" value="Cyt_P450_B"/>
</dbReference>
<dbReference type="PROSITE" id="PS00086">
    <property type="entry name" value="CYTOCHROME_P450"/>
    <property type="match status" value="1"/>
</dbReference>
<name>A0A918YYS3_9ACTN</name>
<dbReference type="GO" id="GO:0016705">
    <property type="term" value="F:oxidoreductase activity, acting on paired donors, with incorporation or reduction of molecular oxygen"/>
    <property type="evidence" value="ECO:0007669"/>
    <property type="project" value="InterPro"/>
</dbReference>
<keyword evidence="3 7" id="KW-0479">Metal-binding</keyword>
<feature type="compositionally biased region" description="Basic and acidic residues" evidence="8">
    <location>
        <begin position="64"/>
        <end position="80"/>
    </location>
</feature>
<evidence type="ECO:0000256" key="5">
    <source>
        <dbReference type="ARBA" id="ARBA00023004"/>
    </source>
</evidence>
<dbReference type="InterPro" id="IPR017972">
    <property type="entry name" value="Cyt_P450_CS"/>
</dbReference>
<evidence type="ECO:0000256" key="3">
    <source>
        <dbReference type="ARBA" id="ARBA00022723"/>
    </source>
</evidence>
<dbReference type="AlphaFoldDB" id="A0A918YYS3"/>
<comment type="similarity">
    <text evidence="1 7">Belongs to the cytochrome P450 family.</text>
</comment>
<dbReference type="PANTHER" id="PTHR46696:SF1">
    <property type="entry name" value="CYTOCHROME P450 YJIB-RELATED"/>
    <property type="match status" value="1"/>
</dbReference>
<keyword evidence="6 7" id="KW-0503">Monooxygenase</keyword>
<dbReference type="Pfam" id="PF00067">
    <property type="entry name" value="p450"/>
    <property type="match status" value="1"/>
</dbReference>
<proteinExistence type="inferred from homology"/>
<dbReference type="CDD" id="cd11030">
    <property type="entry name" value="CYP105-like"/>
    <property type="match status" value="1"/>
</dbReference>
<keyword evidence="5 7" id="KW-0408">Iron</keyword>
<dbReference type="PANTHER" id="PTHR46696">
    <property type="entry name" value="P450, PUTATIVE (EUROFUNG)-RELATED"/>
    <property type="match status" value="1"/>
</dbReference>
<dbReference type="GO" id="GO:0020037">
    <property type="term" value="F:heme binding"/>
    <property type="evidence" value="ECO:0007669"/>
    <property type="project" value="InterPro"/>
</dbReference>
<dbReference type="InterPro" id="IPR001128">
    <property type="entry name" value="Cyt_P450"/>
</dbReference>
<keyword evidence="2 7" id="KW-0349">Heme</keyword>
<dbReference type="GO" id="GO:0004497">
    <property type="term" value="F:monooxygenase activity"/>
    <property type="evidence" value="ECO:0007669"/>
    <property type="project" value="UniProtKB-KW"/>
</dbReference>
<evidence type="ECO:0000256" key="4">
    <source>
        <dbReference type="ARBA" id="ARBA00023002"/>
    </source>
</evidence>
<dbReference type="FunFam" id="1.10.630.10:FF:000018">
    <property type="entry name" value="Cytochrome P450 monooxygenase"/>
    <property type="match status" value="1"/>
</dbReference>
<keyword evidence="10" id="KW-1185">Reference proteome</keyword>
<dbReference type="RefSeq" id="WP_189784272.1">
    <property type="nucleotide sequence ID" value="NZ_BNAT01000015.1"/>
</dbReference>